<evidence type="ECO:0000313" key="2">
    <source>
        <dbReference type="EMBL" id="PCI29905.1"/>
    </source>
</evidence>
<sequence>MFFLCPRKNRVKRLLLLGSCFLLLCLPIIGFPPVVMSETLSLDDSQVITYADYLYKRGEYYRAISEYKRLLYFFPKSSFTPRAKLQIGRSYMAGGELKEAIDYWEKQLQEKQNQSEYFTVKTLLGLSWLDQDSVKVFRLRKQNLQKARLQFSEIEVKSKQDQYILDFMDDWDDLSQPEYKSPWIAGSLSTLIPGAGSFYTERYVEGTYAFLITSLFYLATRDALAQDQKELGYLFGFFTVAFYGGNIYTAVNGAHKLNDQMDSDQLLQLRKKHGVWFIPETNRGPGRF</sequence>
<feature type="repeat" description="TPR" evidence="1">
    <location>
        <begin position="81"/>
        <end position="114"/>
    </location>
</feature>
<protein>
    <submittedName>
        <fullName evidence="2">Uncharacterized protein</fullName>
    </submittedName>
</protein>
<reference evidence="3" key="1">
    <citation type="submission" date="2017-08" db="EMBL/GenBank/DDBJ databases">
        <title>A dynamic microbial community with high functional redundancy inhabits the cold, oxic subseafloor aquifer.</title>
        <authorList>
            <person name="Tully B.J."/>
            <person name="Wheat C.G."/>
            <person name="Glazer B.T."/>
            <person name="Huber J.A."/>
        </authorList>
    </citation>
    <scope>NUCLEOTIDE SEQUENCE [LARGE SCALE GENOMIC DNA]</scope>
</reference>
<gene>
    <name evidence="2" type="ORF">COB67_03070</name>
</gene>
<name>A0A2A4T9V6_9DELT</name>
<evidence type="ECO:0000313" key="3">
    <source>
        <dbReference type="Proteomes" id="UP000218113"/>
    </source>
</evidence>
<accession>A0A2A4T9V6</accession>
<dbReference type="Gene3D" id="1.25.40.10">
    <property type="entry name" value="Tetratricopeptide repeat domain"/>
    <property type="match status" value="1"/>
</dbReference>
<dbReference type="EMBL" id="NVSR01000009">
    <property type="protein sequence ID" value="PCI29905.1"/>
    <property type="molecule type" value="Genomic_DNA"/>
</dbReference>
<comment type="caution">
    <text evidence="2">The sequence shown here is derived from an EMBL/GenBank/DDBJ whole genome shotgun (WGS) entry which is preliminary data.</text>
</comment>
<dbReference type="SUPFAM" id="SSF48452">
    <property type="entry name" value="TPR-like"/>
    <property type="match status" value="1"/>
</dbReference>
<keyword evidence="1" id="KW-0802">TPR repeat</keyword>
<dbReference type="InterPro" id="IPR011990">
    <property type="entry name" value="TPR-like_helical_dom_sf"/>
</dbReference>
<dbReference type="InterPro" id="IPR019734">
    <property type="entry name" value="TPR_rpt"/>
</dbReference>
<evidence type="ECO:0000256" key="1">
    <source>
        <dbReference type="PROSITE-ProRule" id="PRU00339"/>
    </source>
</evidence>
<proteinExistence type="predicted"/>
<organism evidence="2 3">
    <name type="scientific">SAR324 cluster bacterium</name>
    <dbReference type="NCBI Taxonomy" id="2024889"/>
    <lineage>
        <taxon>Bacteria</taxon>
        <taxon>Deltaproteobacteria</taxon>
        <taxon>SAR324 cluster</taxon>
    </lineage>
</organism>
<dbReference type="AlphaFoldDB" id="A0A2A4T9V6"/>
<dbReference type="PROSITE" id="PS50005">
    <property type="entry name" value="TPR"/>
    <property type="match status" value="1"/>
</dbReference>
<dbReference type="Proteomes" id="UP000218113">
    <property type="component" value="Unassembled WGS sequence"/>
</dbReference>